<dbReference type="EMBL" id="VSSQ01067569">
    <property type="protein sequence ID" value="MPN19938.1"/>
    <property type="molecule type" value="Genomic_DNA"/>
</dbReference>
<organism evidence="1">
    <name type="scientific">bioreactor metagenome</name>
    <dbReference type="NCBI Taxonomy" id="1076179"/>
    <lineage>
        <taxon>unclassified sequences</taxon>
        <taxon>metagenomes</taxon>
        <taxon>ecological metagenomes</taxon>
    </lineage>
</organism>
<proteinExistence type="predicted"/>
<dbReference type="AlphaFoldDB" id="A0A645FZE9"/>
<evidence type="ECO:0000313" key="1">
    <source>
        <dbReference type="EMBL" id="MPN19938.1"/>
    </source>
</evidence>
<accession>A0A645FZE9</accession>
<reference evidence="1" key="1">
    <citation type="submission" date="2019-08" db="EMBL/GenBank/DDBJ databases">
        <authorList>
            <person name="Kucharzyk K."/>
            <person name="Murdoch R.W."/>
            <person name="Higgins S."/>
            <person name="Loffler F."/>
        </authorList>
    </citation>
    <scope>NUCLEOTIDE SEQUENCE</scope>
</reference>
<comment type="caution">
    <text evidence="1">The sequence shown here is derived from an EMBL/GenBank/DDBJ whole genome shotgun (WGS) entry which is preliminary data.</text>
</comment>
<name>A0A645FZE9_9ZZZZ</name>
<sequence length="75" mass="8564">MALGAVCPFSNKKEAALFTEIMRKHCKSCRITPIDAMLQLQDLFPLRFLNNTNQHKIKTFTEAICQETEHQKAAV</sequence>
<protein>
    <submittedName>
        <fullName evidence="1">Uncharacterized protein</fullName>
    </submittedName>
</protein>
<gene>
    <name evidence="1" type="ORF">SDC9_167313</name>
</gene>